<name>A0A6G1GVB5_9PEZI</name>
<dbReference type="Proteomes" id="UP000800041">
    <property type="component" value="Unassembled WGS sequence"/>
</dbReference>
<organism evidence="2 3">
    <name type="scientific">Aulographum hederae CBS 113979</name>
    <dbReference type="NCBI Taxonomy" id="1176131"/>
    <lineage>
        <taxon>Eukaryota</taxon>
        <taxon>Fungi</taxon>
        <taxon>Dikarya</taxon>
        <taxon>Ascomycota</taxon>
        <taxon>Pezizomycotina</taxon>
        <taxon>Dothideomycetes</taxon>
        <taxon>Pleosporomycetidae</taxon>
        <taxon>Aulographales</taxon>
        <taxon>Aulographaceae</taxon>
    </lineage>
</organism>
<dbReference type="EMBL" id="ML977165">
    <property type="protein sequence ID" value="KAF1984896.1"/>
    <property type="molecule type" value="Genomic_DNA"/>
</dbReference>
<gene>
    <name evidence="2" type="ORF">K402DRAFT_395264</name>
</gene>
<feature type="compositionally biased region" description="Polar residues" evidence="1">
    <location>
        <begin position="184"/>
        <end position="200"/>
    </location>
</feature>
<evidence type="ECO:0000256" key="1">
    <source>
        <dbReference type="SAM" id="MobiDB-lite"/>
    </source>
</evidence>
<feature type="region of interest" description="Disordered" evidence="1">
    <location>
        <begin position="139"/>
        <end position="200"/>
    </location>
</feature>
<sequence>MYRLKRQYAGQELPPPPLDAQVISIAPPQRRPTRKHVQRILPSIITSSEWWEYSAAGWRAPHMISEREMTRSKACMHCNGDYTALQALRVDAAVNRFGDVQAAQFYVKSTPATSFRELDDDELFHIHLLFKKTEKQALESANAPQGSANGPQGPAVTSRPTGSIEVRSNGAQRPGPPGGYRATPHSSRAEGSNGNRDIQH</sequence>
<evidence type="ECO:0000313" key="2">
    <source>
        <dbReference type="EMBL" id="KAF1984896.1"/>
    </source>
</evidence>
<evidence type="ECO:0000313" key="3">
    <source>
        <dbReference type="Proteomes" id="UP000800041"/>
    </source>
</evidence>
<reference evidence="2" key="1">
    <citation type="journal article" date="2020" name="Stud. Mycol.">
        <title>101 Dothideomycetes genomes: a test case for predicting lifestyles and emergence of pathogens.</title>
        <authorList>
            <person name="Haridas S."/>
            <person name="Albert R."/>
            <person name="Binder M."/>
            <person name="Bloem J."/>
            <person name="Labutti K."/>
            <person name="Salamov A."/>
            <person name="Andreopoulos B."/>
            <person name="Baker S."/>
            <person name="Barry K."/>
            <person name="Bills G."/>
            <person name="Bluhm B."/>
            <person name="Cannon C."/>
            <person name="Castanera R."/>
            <person name="Culley D."/>
            <person name="Daum C."/>
            <person name="Ezra D."/>
            <person name="Gonzalez J."/>
            <person name="Henrissat B."/>
            <person name="Kuo A."/>
            <person name="Liang C."/>
            <person name="Lipzen A."/>
            <person name="Lutzoni F."/>
            <person name="Magnuson J."/>
            <person name="Mondo S."/>
            <person name="Nolan M."/>
            <person name="Ohm R."/>
            <person name="Pangilinan J."/>
            <person name="Park H.-J."/>
            <person name="Ramirez L."/>
            <person name="Alfaro M."/>
            <person name="Sun H."/>
            <person name="Tritt A."/>
            <person name="Yoshinaga Y."/>
            <person name="Zwiers L.-H."/>
            <person name="Turgeon B."/>
            <person name="Goodwin S."/>
            <person name="Spatafora J."/>
            <person name="Crous P."/>
            <person name="Grigoriev I."/>
        </authorList>
    </citation>
    <scope>NUCLEOTIDE SEQUENCE</scope>
    <source>
        <strain evidence="2">CBS 113979</strain>
    </source>
</reference>
<keyword evidence="3" id="KW-1185">Reference proteome</keyword>
<dbReference type="AlphaFoldDB" id="A0A6G1GVB5"/>
<protein>
    <submittedName>
        <fullName evidence="2">Uncharacterized protein</fullName>
    </submittedName>
</protein>
<accession>A0A6G1GVB5</accession>
<proteinExistence type="predicted"/>